<gene>
    <name evidence="3" type="ORF">LG649_12960</name>
</gene>
<feature type="region of interest" description="Disordered" evidence="1">
    <location>
        <begin position="25"/>
        <end position="48"/>
    </location>
</feature>
<dbReference type="EMBL" id="JAJAPW010000006">
    <property type="protein sequence ID" value="MCB4799758.1"/>
    <property type="molecule type" value="Genomic_DNA"/>
</dbReference>
<organism evidence="3 4">
    <name type="scientific">Neotamlana laminarinivorans</name>
    <dbReference type="NCBI Taxonomy" id="2883124"/>
    <lineage>
        <taxon>Bacteria</taxon>
        <taxon>Pseudomonadati</taxon>
        <taxon>Bacteroidota</taxon>
        <taxon>Flavobacteriia</taxon>
        <taxon>Flavobacteriales</taxon>
        <taxon>Flavobacteriaceae</taxon>
        <taxon>Neotamlana</taxon>
    </lineage>
</organism>
<accession>A0A9X1I334</accession>
<feature type="compositionally biased region" description="Acidic residues" evidence="1">
    <location>
        <begin position="26"/>
        <end position="37"/>
    </location>
</feature>
<feature type="chain" id="PRO_5040765576" evidence="2">
    <location>
        <begin position="19"/>
        <end position="48"/>
    </location>
</feature>
<proteinExistence type="predicted"/>
<dbReference type="AlphaFoldDB" id="A0A9X1I334"/>
<feature type="signal peptide" evidence="2">
    <location>
        <begin position="1"/>
        <end position="18"/>
    </location>
</feature>
<evidence type="ECO:0000256" key="2">
    <source>
        <dbReference type="SAM" id="SignalP"/>
    </source>
</evidence>
<protein>
    <submittedName>
        <fullName evidence="3">Uncharacterized protein</fullName>
    </submittedName>
</protein>
<evidence type="ECO:0000313" key="4">
    <source>
        <dbReference type="Proteomes" id="UP001139199"/>
    </source>
</evidence>
<evidence type="ECO:0000256" key="1">
    <source>
        <dbReference type="SAM" id="MobiDB-lite"/>
    </source>
</evidence>
<name>A0A9X1I334_9FLAO</name>
<sequence>MKALKTTLLLASIFLTLASCTKQDLDEGDVLESPETEETQHTGGKGQD</sequence>
<dbReference type="Proteomes" id="UP001139199">
    <property type="component" value="Unassembled WGS sequence"/>
</dbReference>
<evidence type="ECO:0000313" key="3">
    <source>
        <dbReference type="EMBL" id="MCB4799758.1"/>
    </source>
</evidence>
<dbReference type="RefSeq" id="WP_226544246.1">
    <property type="nucleotide sequence ID" value="NZ_JAJAPW010000006.1"/>
</dbReference>
<dbReference type="PROSITE" id="PS51257">
    <property type="entry name" value="PROKAR_LIPOPROTEIN"/>
    <property type="match status" value="1"/>
</dbReference>
<comment type="caution">
    <text evidence="3">The sequence shown here is derived from an EMBL/GenBank/DDBJ whole genome shotgun (WGS) entry which is preliminary data.</text>
</comment>
<keyword evidence="4" id="KW-1185">Reference proteome</keyword>
<keyword evidence="2" id="KW-0732">Signal</keyword>
<reference evidence="3" key="1">
    <citation type="submission" date="2021-10" db="EMBL/GenBank/DDBJ databases">
        <title>Tamlana sargassums sp. nov., and Tamlana laminarinivorans sp. nov., two new bacteria isolated from the brown alga.</title>
        <authorList>
            <person name="Li J."/>
        </authorList>
    </citation>
    <scope>NUCLEOTIDE SEQUENCE</scope>
    <source>
        <strain evidence="3">PT2-4</strain>
    </source>
</reference>